<dbReference type="Pfam" id="PF06097">
    <property type="entry name" value="DUF945"/>
    <property type="match status" value="1"/>
</dbReference>
<reference evidence="2" key="1">
    <citation type="submission" date="2022-03" db="EMBL/GenBank/DDBJ databases">
        <title>Pseudomonas marianensis sp. nov., a marine bacterium isolated from deep-sea sediments of the Mariana Trench.</title>
        <authorList>
            <person name="Wei Y."/>
        </authorList>
    </citation>
    <scope>NUCLEOTIDE SEQUENCE</scope>
    <source>
        <strain evidence="2">PS1</strain>
    </source>
</reference>
<dbReference type="Proteomes" id="UP001139682">
    <property type="component" value="Unassembled WGS sequence"/>
</dbReference>
<comment type="caution">
    <text evidence="2">The sequence shown here is derived from an EMBL/GenBank/DDBJ whole genome shotgun (WGS) entry which is preliminary data.</text>
</comment>
<keyword evidence="3" id="KW-1185">Reference proteome</keyword>
<name>A0A9X2ATQ9_9GAMM</name>
<sequence length="492" mass="51944">MKKLALAVAVPLALIGAATFYTSTQVEPIARNAVDEANVKLRELSVGAGADVSITMLSFDGGLLASDARYQVDIAVPDEDGGTRQYALLVQDRIEHGPFPLSRVTRGRLMPVAAQSHFQLERSPLTEKLFDAASGQSPLAGEVAISYDGSQHGELRSVALNLEDTDGSVRVSPATIAFEATKNATAVRLDGELPDIDLNLLGAEGKPVRMSVRGVGITADKKQDDNGFALGPSGLAVKRMEIQVGDEPAMVIQNATVDERLSQGSQGIDQTVAYRVGQLDAQGQTFSNLALAFSLRHLEQTSLKALLDSYQAVLASDADPEAALANMTREQLGDLQAKGMQLLAQKPTLALDEFGFETAHGAARVSVVIDLNSPSTDAFTPDAMIASMLGSLKAEAGVDTGLVRDLTGLMAQRELDGADTDPVALQQQADASAELFSAMAVDTGWFQLQGDRLASSLHYADDKVTLNGRAMSVQEFIGFAFGSVQGAGLLGR</sequence>
<evidence type="ECO:0000313" key="2">
    <source>
        <dbReference type="EMBL" id="MCJ0972291.1"/>
    </source>
</evidence>
<protein>
    <submittedName>
        <fullName evidence="2">YdgA family protein</fullName>
    </submittedName>
</protein>
<proteinExistence type="predicted"/>
<feature type="signal peptide" evidence="1">
    <location>
        <begin position="1"/>
        <end position="20"/>
    </location>
</feature>
<keyword evidence="1" id="KW-0732">Signal</keyword>
<feature type="chain" id="PRO_5040916069" evidence="1">
    <location>
        <begin position="21"/>
        <end position="492"/>
    </location>
</feature>
<organism evidence="2 3">
    <name type="scientific">Stutzerimonas marianensis</name>
    <dbReference type="NCBI Taxonomy" id="2929513"/>
    <lineage>
        <taxon>Bacteria</taxon>
        <taxon>Pseudomonadati</taxon>
        <taxon>Pseudomonadota</taxon>
        <taxon>Gammaproteobacteria</taxon>
        <taxon>Pseudomonadales</taxon>
        <taxon>Pseudomonadaceae</taxon>
        <taxon>Stutzerimonas</taxon>
    </lineage>
</organism>
<evidence type="ECO:0000256" key="1">
    <source>
        <dbReference type="SAM" id="SignalP"/>
    </source>
</evidence>
<dbReference type="RefSeq" id="WP_243604469.1">
    <property type="nucleotide sequence ID" value="NZ_JALGRD010000001.1"/>
</dbReference>
<dbReference type="EMBL" id="JALGRD010000001">
    <property type="protein sequence ID" value="MCJ0972291.1"/>
    <property type="molecule type" value="Genomic_DNA"/>
</dbReference>
<dbReference type="InterPro" id="IPR010352">
    <property type="entry name" value="DUF945"/>
</dbReference>
<accession>A0A9X2ATQ9</accession>
<dbReference type="AlphaFoldDB" id="A0A9X2ATQ9"/>
<gene>
    <name evidence="2" type="ORF">MST27_02765</name>
</gene>
<evidence type="ECO:0000313" key="3">
    <source>
        <dbReference type="Proteomes" id="UP001139682"/>
    </source>
</evidence>